<dbReference type="Proteomes" id="UP000578819">
    <property type="component" value="Unassembled WGS sequence"/>
</dbReference>
<gene>
    <name evidence="4" type="ORF">FHR38_004675</name>
</gene>
<keyword evidence="5" id="KW-1185">Reference proteome</keyword>
<dbReference type="Pfam" id="PF13828">
    <property type="entry name" value="DUF4190"/>
    <property type="match status" value="1"/>
</dbReference>
<evidence type="ECO:0000313" key="4">
    <source>
        <dbReference type="EMBL" id="MBB4960942.1"/>
    </source>
</evidence>
<keyword evidence="1" id="KW-1133">Transmembrane helix</keyword>
<proteinExistence type="predicted"/>
<feature type="domain" description="Septum formation-related" evidence="3">
    <location>
        <begin position="78"/>
        <end position="176"/>
    </location>
</feature>
<dbReference type="InterPro" id="IPR026004">
    <property type="entry name" value="Septum_form"/>
</dbReference>
<keyword evidence="1" id="KW-0812">Transmembrane</keyword>
<evidence type="ECO:0000313" key="5">
    <source>
        <dbReference type="Proteomes" id="UP000578819"/>
    </source>
</evidence>
<dbReference type="AlphaFoldDB" id="A0A7W7SV78"/>
<feature type="domain" description="DUF4190" evidence="2">
    <location>
        <begin position="2"/>
        <end position="54"/>
    </location>
</feature>
<dbReference type="Pfam" id="PF13845">
    <property type="entry name" value="Septum_form"/>
    <property type="match status" value="1"/>
</dbReference>
<evidence type="ECO:0000256" key="1">
    <source>
        <dbReference type="SAM" id="Phobius"/>
    </source>
</evidence>
<sequence length="191" mass="20479">MASLILGIIGGLVLSVVFGIVALVQIRRRPYRGRGLAIGGLAASASWVLLFVLFVAAIVMDDADRDADGQVTNGATVSTEQLRPGDCVNDLNENDYMVSDLPAVSCAEPHEGEVYAVVPLPEGDWPGKREVARQAEQSCYVLLTRYATAVDPNLLDVFYLAPMERGWMRGDRDIVCIAIDPSGKRTGSIGG</sequence>
<protein>
    <recommendedName>
        <fullName evidence="6">Septum formation-related domain-containing protein</fullName>
    </recommendedName>
</protein>
<name>A0A7W7SV78_9ACTN</name>
<dbReference type="RefSeq" id="WP_184536634.1">
    <property type="nucleotide sequence ID" value="NZ_JACHJW010000001.1"/>
</dbReference>
<comment type="caution">
    <text evidence="4">The sequence shown here is derived from an EMBL/GenBank/DDBJ whole genome shotgun (WGS) entry which is preliminary data.</text>
</comment>
<feature type="transmembrane region" description="Helical" evidence="1">
    <location>
        <begin position="6"/>
        <end position="24"/>
    </location>
</feature>
<evidence type="ECO:0000259" key="2">
    <source>
        <dbReference type="Pfam" id="PF13828"/>
    </source>
</evidence>
<dbReference type="InterPro" id="IPR025241">
    <property type="entry name" value="DUF4190"/>
</dbReference>
<feature type="transmembrane region" description="Helical" evidence="1">
    <location>
        <begin position="36"/>
        <end position="60"/>
    </location>
</feature>
<evidence type="ECO:0008006" key="6">
    <source>
        <dbReference type="Google" id="ProtNLM"/>
    </source>
</evidence>
<keyword evidence="1" id="KW-0472">Membrane</keyword>
<evidence type="ECO:0000259" key="3">
    <source>
        <dbReference type="Pfam" id="PF13845"/>
    </source>
</evidence>
<accession>A0A7W7SV78</accession>
<reference evidence="4 5" key="1">
    <citation type="submission" date="2020-08" db="EMBL/GenBank/DDBJ databases">
        <title>Sequencing the genomes of 1000 actinobacteria strains.</title>
        <authorList>
            <person name="Klenk H.-P."/>
        </authorList>
    </citation>
    <scope>NUCLEOTIDE SEQUENCE [LARGE SCALE GENOMIC DNA]</scope>
    <source>
        <strain evidence="4 5">DSM 45886</strain>
    </source>
</reference>
<organism evidence="4 5">
    <name type="scientific">Micromonospora polyrhachis</name>
    <dbReference type="NCBI Taxonomy" id="1282883"/>
    <lineage>
        <taxon>Bacteria</taxon>
        <taxon>Bacillati</taxon>
        <taxon>Actinomycetota</taxon>
        <taxon>Actinomycetes</taxon>
        <taxon>Micromonosporales</taxon>
        <taxon>Micromonosporaceae</taxon>
        <taxon>Micromonospora</taxon>
    </lineage>
</organism>
<dbReference type="EMBL" id="JACHJW010000001">
    <property type="protein sequence ID" value="MBB4960942.1"/>
    <property type="molecule type" value="Genomic_DNA"/>
</dbReference>